<dbReference type="Gene3D" id="2.170.130.10">
    <property type="entry name" value="TonB-dependent receptor, plug domain"/>
    <property type="match status" value="1"/>
</dbReference>
<dbReference type="InterPro" id="IPR037066">
    <property type="entry name" value="Plug_dom_sf"/>
</dbReference>
<dbReference type="Pfam" id="PF13715">
    <property type="entry name" value="CarbopepD_reg_2"/>
    <property type="match status" value="1"/>
</dbReference>
<dbReference type="Pfam" id="PF07715">
    <property type="entry name" value="Plug"/>
    <property type="match status" value="1"/>
</dbReference>
<evidence type="ECO:0000256" key="2">
    <source>
        <dbReference type="ARBA" id="ARBA00022448"/>
    </source>
</evidence>
<dbReference type="Pfam" id="PF00593">
    <property type="entry name" value="TonB_dep_Rec_b-barrel"/>
    <property type="match status" value="1"/>
</dbReference>
<protein>
    <recommendedName>
        <fullName evidence="17">TonB-dependent receptor</fullName>
    </recommendedName>
</protein>
<keyword evidence="4 10" id="KW-0812">Transmembrane</keyword>
<dbReference type="Gene3D" id="2.40.170.20">
    <property type="entry name" value="TonB-dependent receptor, beta-barrel domain"/>
    <property type="match status" value="1"/>
</dbReference>
<evidence type="ECO:0000256" key="5">
    <source>
        <dbReference type="ARBA" id="ARBA00022729"/>
    </source>
</evidence>
<name>A0A2S7SQJ5_9BACT</name>
<evidence type="ECO:0000256" key="10">
    <source>
        <dbReference type="PROSITE-ProRule" id="PRU01360"/>
    </source>
</evidence>
<dbReference type="InterPro" id="IPR012910">
    <property type="entry name" value="Plug_dom"/>
</dbReference>
<dbReference type="AlphaFoldDB" id="A0A2S7SQJ5"/>
<dbReference type="GO" id="GO:0015344">
    <property type="term" value="F:siderophore uptake transmembrane transporter activity"/>
    <property type="evidence" value="ECO:0007669"/>
    <property type="project" value="TreeGrafter"/>
</dbReference>
<gene>
    <name evidence="15" type="ORF">CJD36_021780</name>
</gene>
<evidence type="ECO:0000256" key="6">
    <source>
        <dbReference type="ARBA" id="ARBA00023077"/>
    </source>
</evidence>
<evidence type="ECO:0000256" key="4">
    <source>
        <dbReference type="ARBA" id="ARBA00022692"/>
    </source>
</evidence>
<evidence type="ECO:0000256" key="8">
    <source>
        <dbReference type="ARBA" id="ARBA00023170"/>
    </source>
</evidence>
<keyword evidence="6 11" id="KW-0798">TonB box</keyword>
<dbReference type="GO" id="GO:0044718">
    <property type="term" value="P:siderophore transmembrane transport"/>
    <property type="evidence" value="ECO:0007669"/>
    <property type="project" value="TreeGrafter"/>
</dbReference>
<keyword evidence="9 10" id="KW-0998">Cell outer membrane</keyword>
<evidence type="ECO:0008006" key="17">
    <source>
        <dbReference type="Google" id="ProtNLM"/>
    </source>
</evidence>
<keyword evidence="8" id="KW-0675">Receptor</keyword>
<dbReference type="PANTHER" id="PTHR30069:SF29">
    <property type="entry name" value="HEMOGLOBIN AND HEMOGLOBIN-HAPTOGLOBIN-BINDING PROTEIN 1-RELATED"/>
    <property type="match status" value="1"/>
</dbReference>
<evidence type="ECO:0000256" key="11">
    <source>
        <dbReference type="RuleBase" id="RU003357"/>
    </source>
</evidence>
<dbReference type="RefSeq" id="WP_105041329.1">
    <property type="nucleotide sequence ID" value="NZ_PPSL01000010.1"/>
</dbReference>
<dbReference type="Proteomes" id="UP000239872">
    <property type="component" value="Unassembled WGS sequence"/>
</dbReference>
<comment type="caution">
    <text evidence="15">The sequence shown here is derived from an EMBL/GenBank/DDBJ whole genome shotgun (WGS) entry which is preliminary data.</text>
</comment>
<feature type="domain" description="TonB-dependent receptor-like beta-barrel" evidence="13">
    <location>
        <begin position="342"/>
        <end position="792"/>
    </location>
</feature>
<dbReference type="InterPro" id="IPR000531">
    <property type="entry name" value="Beta-barrel_TonB"/>
</dbReference>
<evidence type="ECO:0000313" key="16">
    <source>
        <dbReference type="Proteomes" id="UP000239872"/>
    </source>
</evidence>
<keyword evidence="7 10" id="KW-0472">Membrane</keyword>
<dbReference type="PANTHER" id="PTHR30069">
    <property type="entry name" value="TONB-DEPENDENT OUTER MEMBRANE RECEPTOR"/>
    <property type="match status" value="1"/>
</dbReference>
<evidence type="ECO:0000256" key="7">
    <source>
        <dbReference type="ARBA" id="ARBA00023136"/>
    </source>
</evidence>
<evidence type="ECO:0000259" key="13">
    <source>
        <dbReference type="Pfam" id="PF00593"/>
    </source>
</evidence>
<evidence type="ECO:0000256" key="12">
    <source>
        <dbReference type="SAM" id="SignalP"/>
    </source>
</evidence>
<feature type="signal peptide" evidence="12">
    <location>
        <begin position="1"/>
        <end position="29"/>
    </location>
</feature>
<keyword evidence="3 10" id="KW-1134">Transmembrane beta strand</keyword>
<dbReference type="OrthoDB" id="9764669at2"/>
<keyword evidence="2 10" id="KW-0813">Transport</keyword>
<evidence type="ECO:0000259" key="14">
    <source>
        <dbReference type="Pfam" id="PF07715"/>
    </source>
</evidence>
<proteinExistence type="inferred from homology"/>
<dbReference type="GO" id="GO:0009279">
    <property type="term" value="C:cell outer membrane"/>
    <property type="evidence" value="ECO:0007669"/>
    <property type="project" value="UniProtKB-SubCell"/>
</dbReference>
<comment type="subcellular location">
    <subcellularLocation>
        <location evidence="1 10">Cell outer membrane</location>
        <topology evidence="1 10">Multi-pass membrane protein</topology>
    </subcellularLocation>
</comment>
<comment type="similarity">
    <text evidence="10 11">Belongs to the TonB-dependent receptor family.</text>
</comment>
<dbReference type="SUPFAM" id="SSF56935">
    <property type="entry name" value="Porins"/>
    <property type="match status" value="1"/>
</dbReference>
<evidence type="ECO:0000256" key="9">
    <source>
        <dbReference type="ARBA" id="ARBA00023237"/>
    </source>
</evidence>
<evidence type="ECO:0000256" key="3">
    <source>
        <dbReference type="ARBA" id="ARBA00022452"/>
    </source>
</evidence>
<feature type="domain" description="TonB-dependent receptor plug" evidence="14">
    <location>
        <begin position="131"/>
        <end position="236"/>
    </location>
</feature>
<dbReference type="InterPro" id="IPR008969">
    <property type="entry name" value="CarboxyPept-like_regulatory"/>
</dbReference>
<evidence type="ECO:0000313" key="15">
    <source>
        <dbReference type="EMBL" id="PQJ08901.1"/>
    </source>
</evidence>
<dbReference type="InterPro" id="IPR039426">
    <property type="entry name" value="TonB-dep_rcpt-like"/>
</dbReference>
<dbReference type="SUPFAM" id="SSF49464">
    <property type="entry name" value="Carboxypeptidase regulatory domain-like"/>
    <property type="match status" value="1"/>
</dbReference>
<sequence length="818" mass="90733">MTFPRIHNFLIRTVVVFTALSLFCCAAFAQPTGVVKGKVSSAINKEPLSNATIRVVGNLSKGTVSDIDGIYSLVLDTGHHVLFCEYVGSITDTFNVYIKQDIITERNIKLSTTAEELKTVVVSSGKFSQKLEELTVSMEVLKPSLINNKNTTSIETALEQVPGLTIIDNDPQIRGGSGFTFGVGSRVAIVVDGIPLLSGDAGRPEWSYLPVENIEQIEVIKGSSSVLYGSSAINGVISIRSAYPRLKPKTIISYSAGAYSVPPSPAMNWYNGSVPGFTNLNFLHSRIVKKNLDVVIGANFNIDQGYMGPAPSFGDLAPDFKKALLLTDSIYTYTNKDMLKIRGRVNVGLRYRSKKYTGLSYGVNANAMINKTNMVLAWLDDSAGIYRGYPGAVFLEQQTFFNIDPFVKYDKGNGVSHSLTTRVFHTDDQITNNQSTKGTLYYGEYQLQRRYKPLDLTFTGGVVTTIANTRAQLYDSSGKPNNTITNIAGYIQMDKKIWDVLNISGGVRYEYFQTNTLPSAAQPIFRAGASLKVLQGTWIRTSIGDGYRYPTIAERYISTKVGLFGVFPNPGLLPETSRNFELGVKQGFKIGNCMGYLDLAGFQQNYHNTIEYLFGVWNPKVSIVGFKFVNTGDSRVNGVDISLACTTPEEKKFGLAVLAGYTYVDPVSLSPDKVYAYPKKLQGGQDSATFRNSSLNPDGNVLKYRFRHMLKADVEVKLDRYSVGLSYRYYSKMENIDKAFKDIEDDTKTIPNLAPIIIVDYWKTHNGYHIFDARIGCKLTAHHKLSLIANNIFNVAYFLRPLKIEAPRLVTVQYVYTF</sequence>
<accession>A0A2S7SQJ5</accession>
<reference evidence="15 16" key="1">
    <citation type="submission" date="2018-01" db="EMBL/GenBank/DDBJ databases">
        <title>A novel member of the phylum Bacteroidetes isolated from glacier ice.</title>
        <authorList>
            <person name="Liu Q."/>
            <person name="Xin Y.-H."/>
        </authorList>
    </citation>
    <scope>NUCLEOTIDE SEQUENCE [LARGE SCALE GENOMIC DNA]</scope>
    <source>
        <strain evidence="15 16">RB1R16</strain>
    </source>
</reference>
<feature type="chain" id="PRO_5015430684" description="TonB-dependent receptor" evidence="12">
    <location>
        <begin position="30"/>
        <end position="818"/>
    </location>
</feature>
<keyword evidence="16" id="KW-1185">Reference proteome</keyword>
<dbReference type="EMBL" id="PPSL01000010">
    <property type="protein sequence ID" value="PQJ08901.1"/>
    <property type="molecule type" value="Genomic_DNA"/>
</dbReference>
<dbReference type="InterPro" id="IPR036942">
    <property type="entry name" value="Beta-barrel_TonB_sf"/>
</dbReference>
<dbReference type="Gene3D" id="2.60.40.1120">
    <property type="entry name" value="Carboxypeptidase-like, regulatory domain"/>
    <property type="match status" value="1"/>
</dbReference>
<organism evidence="15 16">
    <name type="scientific">Flavipsychrobacter stenotrophus</name>
    <dbReference type="NCBI Taxonomy" id="2077091"/>
    <lineage>
        <taxon>Bacteria</taxon>
        <taxon>Pseudomonadati</taxon>
        <taxon>Bacteroidota</taxon>
        <taxon>Chitinophagia</taxon>
        <taxon>Chitinophagales</taxon>
        <taxon>Chitinophagaceae</taxon>
        <taxon>Flavipsychrobacter</taxon>
    </lineage>
</organism>
<dbReference type="PROSITE" id="PS52016">
    <property type="entry name" value="TONB_DEPENDENT_REC_3"/>
    <property type="match status" value="1"/>
</dbReference>
<evidence type="ECO:0000256" key="1">
    <source>
        <dbReference type="ARBA" id="ARBA00004571"/>
    </source>
</evidence>
<keyword evidence="5 12" id="KW-0732">Signal</keyword>